<feature type="transmembrane region" description="Helical" evidence="7">
    <location>
        <begin position="370"/>
        <end position="387"/>
    </location>
</feature>
<dbReference type="Proteomes" id="UP000244729">
    <property type="component" value="Chromosome"/>
</dbReference>
<evidence type="ECO:0000256" key="1">
    <source>
        <dbReference type="ARBA" id="ARBA00004651"/>
    </source>
</evidence>
<dbReference type="PANTHER" id="PTHR23517:SF13">
    <property type="entry name" value="MAJOR FACILITATOR SUPERFAMILY MFS_1"/>
    <property type="match status" value="1"/>
</dbReference>
<dbReference type="KEGG" id="agm:DCE93_02715"/>
<evidence type="ECO:0000256" key="5">
    <source>
        <dbReference type="ARBA" id="ARBA00022989"/>
    </source>
</evidence>
<feature type="transmembrane region" description="Helical" evidence="7">
    <location>
        <begin position="299"/>
        <end position="318"/>
    </location>
</feature>
<dbReference type="InterPro" id="IPR020846">
    <property type="entry name" value="MFS_dom"/>
</dbReference>
<organism evidence="9 10">
    <name type="scientific">Agromyces badenianii</name>
    <dbReference type="NCBI Taxonomy" id="2080742"/>
    <lineage>
        <taxon>Bacteria</taxon>
        <taxon>Bacillati</taxon>
        <taxon>Actinomycetota</taxon>
        <taxon>Actinomycetes</taxon>
        <taxon>Micrococcales</taxon>
        <taxon>Microbacteriaceae</taxon>
        <taxon>Agromyces</taxon>
    </lineage>
</organism>
<evidence type="ECO:0000256" key="2">
    <source>
        <dbReference type="ARBA" id="ARBA00022448"/>
    </source>
</evidence>
<keyword evidence="3" id="KW-1003">Cell membrane</keyword>
<feature type="transmembrane region" description="Helical" evidence="7">
    <location>
        <begin position="246"/>
        <end position="267"/>
    </location>
</feature>
<feature type="transmembrane region" description="Helical" evidence="7">
    <location>
        <begin position="101"/>
        <end position="123"/>
    </location>
</feature>
<dbReference type="PROSITE" id="PS50850">
    <property type="entry name" value="MFS"/>
    <property type="match status" value="1"/>
</dbReference>
<keyword evidence="2" id="KW-0813">Transport</keyword>
<feature type="transmembrane region" description="Helical" evidence="7">
    <location>
        <begin position="40"/>
        <end position="64"/>
    </location>
</feature>
<evidence type="ECO:0000256" key="7">
    <source>
        <dbReference type="SAM" id="Phobius"/>
    </source>
</evidence>
<feature type="transmembrane region" description="Helical" evidence="7">
    <location>
        <begin position="274"/>
        <end position="293"/>
    </location>
</feature>
<reference evidence="9 10" key="1">
    <citation type="submission" date="2018-04" db="EMBL/GenBank/DDBJ databases">
        <authorList>
            <person name="Li J."/>
        </authorList>
    </citation>
    <scope>NUCLEOTIDE SEQUENCE [LARGE SCALE GENOMIC DNA]</scope>
    <source>
        <strain evidence="10">30A</strain>
    </source>
</reference>
<name>A0A2S0WTN3_9MICO</name>
<proteinExistence type="predicted"/>
<dbReference type="GO" id="GO:0005886">
    <property type="term" value="C:plasma membrane"/>
    <property type="evidence" value="ECO:0007669"/>
    <property type="project" value="UniProtKB-SubCell"/>
</dbReference>
<evidence type="ECO:0000256" key="3">
    <source>
        <dbReference type="ARBA" id="ARBA00022475"/>
    </source>
</evidence>
<keyword evidence="5 7" id="KW-1133">Transmembrane helix</keyword>
<keyword evidence="10" id="KW-1185">Reference proteome</keyword>
<evidence type="ECO:0000256" key="4">
    <source>
        <dbReference type="ARBA" id="ARBA00022692"/>
    </source>
</evidence>
<keyword evidence="6 7" id="KW-0472">Membrane</keyword>
<dbReference type="PANTHER" id="PTHR23517">
    <property type="entry name" value="RESISTANCE PROTEIN MDTM, PUTATIVE-RELATED-RELATED"/>
    <property type="match status" value="1"/>
</dbReference>
<evidence type="ECO:0000313" key="10">
    <source>
        <dbReference type="Proteomes" id="UP000244729"/>
    </source>
</evidence>
<keyword evidence="4 7" id="KW-0812">Transmembrane</keyword>
<gene>
    <name evidence="9" type="ORF">DCE93_02715</name>
</gene>
<dbReference type="OrthoDB" id="3177957at2"/>
<protein>
    <submittedName>
        <fullName evidence="9">MFS transporter</fullName>
    </submittedName>
</protein>
<dbReference type="InterPro" id="IPR050171">
    <property type="entry name" value="MFS_Transporters"/>
</dbReference>
<dbReference type="Gene3D" id="1.20.1250.20">
    <property type="entry name" value="MFS general substrate transporter like domains"/>
    <property type="match status" value="1"/>
</dbReference>
<feature type="transmembrane region" description="Helical" evidence="7">
    <location>
        <begin position="339"/>
        <end position="364"/>
    </location>
</feature>
<dbReference type="GO" id="GO:0022857">
    <property type="term" value="F:transmembrane transporter activity"/>
    <property type="evidence" value="ECO:0007669"/>
    <property type="project" value="InterPro"/>
</dbReference>
<comment type="subcellular location">
    <subcellularLocation>
        <location evidence="1">Cell membrane</location>
        <topology evidence="1">Multi-pass membrane protein</topology>
    </subcellularLocation>
</comment>
<dbReference type="AlphaFoldDB" id="A0A2S0WTN3"/>
<sequence>MNRTLPMPVAHALAAFIIGLGLFAAVTPSPLYQAYSTAWQFSPLTLTLVYATYAVGVLATLLLAGSISDRVGRRPVLLVALAGLMASTVLFVFASSVTSLFVARGLQGLATGAAISAAGAALLDLHPRRDPGSAGLSNAVASSAGIALGVLIASVLVQFGWLPLALPYLVQLALLLIAFAGVIWMPEPVTRERGIRWRVQTPRVPAAVRGPFLLAALTVISSWSLGGLFFSLGPALGAALLDSSSAVLSGLGIVALAASATLSQLVLRRTATWLGALVGSAALAVGVALIVVATAADSGAIFLVGSVVSGVGFGIGFLSGLRALVGAIPAEHRASVMSAYYTVAYLALSLPAVLAGLSVGPLGLERTFEVFGAVVVLVALATVVVAWRARPVPVALTGATTET</sequence>
<dbReference type="Pfam" id="PF07690">
    <property type="entry name" value="MFS_1"/>
    <property type="match status" value="1"/>
</dbReference>
<accession>A0A2S0WTN3</accession>
<feature type="transmembrane region" description="Helical" evidence="7">
    <location>
        <begin position="206"/>
        <end position="226"/>
    </location>
</feature>
<evidence type="ECO:0000313" key="9">
    <source>
        <dbReference type="EMBL" id="AWB94703.1"/>
    </source>
</evidence>
<dbReference type="InterPro" id="IPR036259">
    <property type="entry name" value="MFS_trans_sf"/>
</dbReference>
<feature type="domain" description="Major facilitator superfamily (MFS) profile" evidence="8">
    <location>
        <begin position="7"/>
        <end position="390"/>
    </location>
</feature>
<dbReference type="SUPFAM" id="SSF103473">
    <property type="entry name" value="MFS general substrate transporter"/>
    <property type="match status" value="1"/>
</dbReference>
<feature type="transmembrane region" description="Helical" evidence="7">
    <location>
        <begin position="76"/>
        <end position="95"/>
    </location>
</feature>
<feature type="transmembrane region" description="Helical" evidence="7">
    <location>
        <begin position="135"/>
        <end position="159"/>
    </location>
</feature>
<dbReference type="InterPro" id="IPR011701">
    <property type="entry name" value="MFS"/>
</dbReference>
<dbReference type="EMBL" id="CP028913">
    <property type="protein sequence ID" value="AWB94703.1"/>
    <property type="molecule type" value="Genomic_DNA"/>
</dbReference>
<dbReference type="RefSeq" id="WP_108594525.1">
    <property type="nucleotide sequence ID" value="NZ_CP028913.1"/>
</dbReference>
<evidence type="ECO:0000259" key="8">
    <source>
        <dbReference type="PROSITE" id="PS50850"/>
    </source>
</evidence>
<evidence type="ECO:0000256" key="6">
    <source>
        <dbReference type="ARBA" id="ARBA00023136"/>
    </source>
</evidence>
<feature type="transmembrane region" description="Helical" evidence="7">
    <location>
        <begin position="165"/>
        <end position="185"/>
    </location>
</feature>